<dbReference type="PANTHER" id="PTHR12703">
    <property type="entry name" value="TRANSMEMBRANE PROTEIN 33"/>
    <property type="match status" value="1"/>
</dbReference>
<dbReference type="PANTHER" id="PTHR12703:SF4">
    <property type="entry name" value="TRANSMEMBRANE PROTEIN 33"/>
    <property type="match status" value="1"/>
</dbReference>
<dbReference type="GO" id="GO:0005783">
    <property type="term" value="C:endoplasmic reticulum"/>
    <property type="evidence" value="ECO:0007669"/>
    <property type="project" value="TreeGrafter"/>
</dbReference>
<dbReference type="EMBL" id="JMSE01000296">
    <property type="protein sequence ID" value="KDN70770.1"/>
    <property type="molecule type" value="Genomic_DNA"/>
</dbReference>
<dbReference type="STRING" id="1173701.A0A066XXU6"/>
<proteinExistence type="inferred from homology"/>
<keyword evidence="3 6" id="KW-0812">Transmembrane</keyword>
<dbReference type="Pfam" id="PF03661">
    <property type="entry name" value="TMEM33_Pom33"/>
    <property type="match status" value="1"/>
</dbReference>
<sequence>MAPPPPANVPLTQRLMLLAQTLQFAWFAGHLSLIFSVIRYGFSYISFNYYSRVARFSYRLAFLSAALTYGIVVYKTLRARSKAGARAPTSPLALAADENVQYLGMALVWLLSPQYPLAMLPYAIYSVFHVATYTRANVIPTITPPKPVTPAAGASPSAKPQYAQNPIADKIGAFVKEYYDASMSVVSSLEIALWVRLLLSAITFQRRSWILIAIYTAFLRARYAQSTHVQNSLALFESRVDSAVGNQGTPPAARQAWEAVKGGARQFYAYTDINRYIAGASVPKKTS</sequence>
<protein>
    <submittedName>
        <fullName evidence="7">Putative endoplasmic reticulum protein</fullName>
    </submittedName>
</protein>
<evidence type="ECO:0000313" key="8">
    <source>
        <dbReference type="Proteomes" id="UP000027238"/>
    </source>
</evidence>
<dbReference type="eggNOG" id="KOG4002">
    <property type="taxonomic scope" value="Eukaryota"/>
</dbReference>
<organism evidence="7 8">
    <name type="scientific">Colletotrichum sublineola</name>
    <name type="common">Sorghum anthracnose fungus</name>
    <dbReference type="NCBI Taxonomy" id="1173701"/>
    <lineage>
        <taxon>Eukaryota</taxon>
        <taxon>Fungi</taxon>
        <taxon>Dikarya</taxon>
        <taxon>Ascomycota</taxon>
        <taxon>Pezizomycotina</taxon>
        <taxon>Sordariomycetes</taxon>
        <taxon>Hypocreomycetidae</taxon>
        <taxon>Glomerellales</taxon>
        <taxon>Glomerellaceae</taxon>
        <taxon>Colletotrichum</taxon>
        <taxon>Colletotrichum graminicola species complex</taxon>
    </lineage>
</organism>
<evidence type="ECO:0000256" key="3">
    <source>
        <dbReference type="ARBA" id="ARBA00022692"/>
    </source>
</evidence>
<accession>A0A066XXU6</accession>
<evidence type="ECO:0000256" key="2">
    <source>
        <dbReference type="ARBA" id="ARBA00007322"/>
    </source>
</evidence>
<dbReference type="GO" id="GO:0071786">
    <property type="term" value="P:endoplasmic reticulum tubular network organization"/>
    <property type="evidence" value="ECO:0007669"/>
    <property type="project" value="TreeGrafter"/>
</dbReference>
<dbReference type="OrthoDB" id="5581259at2759"/>
<feature type="transmembrane region" description="Helical" evidence="6">
    <location>
        <begin position="57"/>
        <end position="77"/>
    </location>
</feature>
<evidence type="ECO:0000256" key="1">
    <source>
        <dbReference type="ARBA" id="ARBA00004141"/>
    </source>
</evidence>
<keyword evidence="5 6" id="KW-0472">Membrane</keyword>
<comment type="subcellular location">
    <subcellularLocation>
        <location evidence="1">Membrane</location>
        <topology evidence="1">Multi-pass membrane protein</topology>
    </subcellularLocation>
</comment>
<keyword evidence="4 6" id="KW-1133">Transmembrane helix</keyword>
<evidence type="ECO:0000313" key="7">
    <source>
        <dbReference type="EMBL" id="KDN70770.1"/>
    </source>
</evidence>
<dbReference type="GO" id="GO:0061024">
    <property type="term" value="P:membrane organization"/>
    <property type="evidence" value="ECO:0007669"/>
    <property type="project" value="TreeGrafter"/>
</dbReference>
<dbReference type="InterPro" id="IPR005344">
    <property type="entry name" value="TMEM33/Pom33"/>
</dbReference>
<keyword evidence="8" id="KW-1185">Reference proteome</keyword>
<evidence type="ECO:0000256" key="5">
    <source>
        <dbReference type="ARBA" id="ARBA00023136"/>
    </source>
</evidence>
<gene>
    <name evidence="7" type="ORF">CSUB01_09787</name>
</gene>
<dbReference type="Proteomes" id="UP000027238">
    <property type="component" value="Unassembled WGS sequence"/>
</dbReference>
<dbReference type="InterPro" id="IPR051645">
    <property type="entry name" value="PER33/POM33_regulator"/>
</dbReference>
<dbReference type="GO" id="GO:0016020">
    <property type="term" value="C:membrane"/>
    <property type="evidence" value="ECO:0007669"/>
    <property type="project" value="UniProtKB-SubCell"/>
</dbReference>
<comment type="caution">
    <text evidence="7">The sequence shown here is derived from an EMBL/GenBank/DDBJ whole genome shotgun (WGS) entry which is preliminary data.</text>
</comment>
<dbReference type="AlphaFoldDB" id="A0A066XXU6"/>
<comment type="similarity">
    <text evidence="2">Belongs to the PER33/POM33 family.</text>
</comment>
<dbReference type="HOGENOM" id="CLU_065417_2_0_1"/>
<feature type="transmembrane region" description="Helical" evidence="6">
    <location>
        <begin position="24"/>
        <end position="45"/>
    </location>
</feature>
<evidence type="ECO:0000256" key="6">
    <source>
        <dbReference type="SAM" id="Phobius"/>
    </source>
</evidence>
<reference evidence="8" key="1">
    <citation type="journal article" date="2014" name="Genome Announc.">
        <title>Draft genome sequence of Colletotrichum sublineola, a destructive pathogen of cultivated sorghum.</title>
        <authorList>
            <person name="Baroncelli R."/>
            <person name="Sanz-Martin J.M."/>
            <person name="Rech G.E."/>
            <person name="Sukno S.A."/>
            <person name="Thon M.R."/>
        </authorList>
    </citation>
    <scope>NUCLEOTIDE SEQUENCE [LARGE SCALE GENOMIC DNA]</scope>
    <source>
        <strain evidence="8">TX430BB</strain>
    </source>
</reference>
<dbReference type="OMA" id="NVQYLIM"/>
<evidence type="ECO:0000256" key="4">
    <source>
        <dbReference type="ARBA" id="ARBA00022989"/>
    </source>
</evidence>
<name>A0A066XXU6_COLSU</name>